<keyword evidence="3" id="KW-0732">Signal</keyword>
<evidence type="ECO:0000256" key="1">
    <source>
        <dbReference type="ARBA" id="ARBA00022801"/>
    </source>
</evidence>
<accession>A0AAU7FBM8</accession>
<feature type="domain" description="Dienelactone hydrolase" evidence="4">
    <location>
        <begin position="31"/>
        <end position="258"/>
    </location>
</feature>
<sequence>MKYLFLLVCCFATSHFALAASAPLGKSGLKGQYFAPDRQQAPAVILMHGCGGLYARDQQLAIRYARMSSQLQELNFGVLLLDDAGRRKQPCALQSIKQQKAEMRRRANNLQRAVKWLKQRREIDPNRIAVVGWDSGASAALALLGRKNPGLRSAAVFYPNCRLLLGADFRVAAPTLLLAGQQDGLTPIEQCTELSMVSGQSLFHLVSYPQARHDFDLMLDNLEHEALNLPANHLALEDIADPEAAQDAWRRTYKWLSRWFDPARSIEGVPPRTFQANQ</sequence>
<dbReference type="Pfam" id="PF01738">
    <property type="entry name" value="DLH"/>
    <property type="match status" value="1"/>
</dbReference>
<keyword evidence="2" id="KW-0175">Coiled coil</keyword>
<dbReference type="Gene3D" id="3.40.50.1820">
    <property type="entry name" value="alpha/beta hydrolase"/>
    <property type="match status" value="1"/>
</dbReference>
<protein>
    <submittedName>
        <fullName evidence="5">Dienelactone hydrolase family protein</fullName>
    </submittedName>
</protein>
<dbReference type="InterPro" id="IPR002925">
    <property type="entry name" value="Dienelactn_hydro"/>
</dbReference>
<dbReference type="GO" id="GO:0052689">
    <property type="term" value="F:carboxylic ester hydrolase activity"/>
    <property type="evidence" value="ECO:0007669"/>
    <property type="project" value="UniProtKB-ARBA"/>
</dbReference>
<reference evidence="5" key="1">
    <citation type="submission" date="2024-05" db="EMBL/GenBank/DDBJ databases">
        <authorList>
            <person name="Yang L."/>
            <person name="Pan L."/>
        </authorList>
    </citation>
    <scope>NUCLEOTIDE SEQUENCE</scope>
    <source>
        <strain evidence="5">FCG-7</strain>
    </source>
</reference>
<dbReference type="PANTHER" id="PTHR22946">
    <property type="entry name" value="DIENELACTONE HYDROLASE DOMAIN-CONTAINING PROTEIN-RELATED"/>
    <property type="match status" value="1"/>
</dbReference>
<evidence type="ECO:0000256" key="3">
    <source>
        <dbReference type="SAM" id="SignalP"/>
    </source>
</evidence>
<dbReference type="AlphaFoldDB" id="A0AAU7FBM8"/>
<dbReference type="KEGG" id="cmav:ABHF33_02465"/>
<dbReference type="RefSeq" id="WP_348945480.1">
    <property type="nucleotide sequence ID" value="NZ_CP157355.1"/>
</dbReference>
<dbReference type="PANTHER" id="PTHR22946:SF9">
    <property type="entry name" value="POLYKETIDE TRANSFERASE AF380"/>
    <property type="match status" value="1"/>
</dbReference>
<feature type="signal peptide" evidence="3">
    <location>
        <begin position="1"/>
        <end position="19"/>
    </location>
</feature>
<evidence type="ECO:0000259" key="4">
    <source>
        <dbReference type="Pfam" id="PF01738"/>
    </source>
</evidence>
<evidence type="ECO:0000313" key="5">
    <source>
        <dbReference type="EMBL" id="XBM01171.1"/>
    </source>
</evidence>
<keyword evidence="1 5" id="KW-0378">Hydrolase</keyword>
<gene>
    <name evidence="5" type="ORF">ABHF33_02465</name>
</gene>
<name>A0AAU7FBM8_9NEIS</name>
<dbReference type="SUPFAM" id="SSF53474">
    <property type="entry name" value="alpha/beta-Hydrolases"/>
    <property type="match status" value="1"/>
</dbReference>
<organism evidence="5">
    <name type="scientific">Chitinibacter mangrovi</name>
    <dbReference type="NCBI Taxonomy" id="3153927"/>
    <lineage>
        <taxon>Bacteria</taxon>
        <taxon>Pseudomonadati</taxon>
        <taxon>Pseudomonadota</taxon>
        <taxon>Betaproteobacteria</taxon>
        <taxon>Neisseriales</taxon>
        <taxon>Chitinibacteraceae</taxon>
        <taxon>Chitinibacter</taxon>
    </lineage>
</organism>
<feature type="coiled-coil region" evidence="2">
    <location>
        <begin position="93"/>
        <end position="120"/>
    </location>
</feature>
<dbReference type="InterPro" id="IPR029058">
    <property type="entry name" value="AB_hydrolase_fold"/>
</dbReference>
<dbReference type="InterPro" id="IPR050261">
    <property type="entry name" value="FrsA_esterase"/>
</dbReference>
<evidence type="ECO:0000256" key="2">
    <source>
        <dbReference type="SAM" id="Coils"/>
    </source>
</evidence>
<dbReference type="EMBL" id="CP157355">
    <property type="protein sequence ID" value="XBM01171.1"/>
    <property type="molecule type" value="Genomic_DNA"/>
</dbReference>
<proteinExistence type="predicted"/>
<feature type="chain" id="PRO_5043526275" evidence="3">
    <location>
        <begin position="20"/>
        <end position="278"/>
    </location>
</feature>